<proteinExistence type="inferred from homology"/>
<feature type="domain" description="AMP-dependent synthetase/ligase" evidence="3">
    <location>
        <begin position="99"/>
        <end position="258"/>
    </location>
</feature>
<dbReference type="SUPFAM" id="SSF56801">
    <property type="entry name" value="Acetyl-CoA synthetase-like"/>
    <property type="match status" value="1"/>
</dbReference>
<dbReference type="InterPro" id="IPR042099">
    <property type="entry name" value="ANL_N_sf"/>
</dbReference>
<evidence type="ECO:0000259" key="3">
    <source>
        <dbReference type="Pfam" id="PF00501"/>
    </source>
</evidence>
<dbReference type="Pfam" id="PF00501">
    <property type="entry name" value="AMP-binding"/>
    <property type="match status" value="1"/>
</dbReference>
<protein>
    <submittedName>
        <fullName evidence="5">Acyl-CoA synthetase, AMP-forming</fullName>
    </submittedName>
</protein>
<dbReference type="AlphaFoldDB" id="A0A212JFI1"/>
<gene>
    <name evidence="5" type="ORF">KL86DPRO_11346</name>
</gene>
<sequence length="416" mass="45446">MTALPTLDRSDILLVVQSLAQVRRSGGEHPVSEASLFLQVRSLDGFSREQIESLAVAALQFFDLETDGPGGAPLRQELEKSADLETWAGILHANWNGEAVCFHSSGSTGVPARHRYTLRSLAGESAALAPYFTPLGRIVSVMPLHHIFGFMHSVWLGKWLDVPVVYAPPLPLASFFALLREGDVVMAFPFFWQSLLSVVRQGKGGGALRVPRGVMGVTSTGPCPHWVIEELLKSGPGGPVLAAVREVYGSTETNGIGVRCDGGEWYELGGQWETVTLPGGEKGIRRLVDGTRAGDPMALPDVIDWHPAEDRLFRPERRTDKAVQVGGINVYPDRVAACIRAHPLVRDCAVRLMRPEEGSRLKVFIVPECPLEEAAGHFGKPFRAWLAERLDTAGRPKRIRLGETLPVNAMGKLCDW</sequence>
<evidence type="ECO:0000256" key="1">
    <source>
        <dbReference type="ARBA" id="ARBA00006432"/>
    </source>
</evidence>
<dbReference type="EMBL" id="FLUQ01000001">
    <property type="protein sequence ID" value="SBV98184.1"/>
    <property type="molecule type" value="Genomic_DNA"/>
</dbReference>
<dbReference type="PANTHER" id="PTHR43201:SF5">
    <property type="entry name" value="MEDIUM-CHAIN ACYL-COA LIGASE ACSF2, MITOCHONDRIAL"/>
    <property type="match status" value="1"/>
</dbReference>
<name>A0A212JFI1_9DELT</name>
<dbReference type="Pfam" id="PF13193">
    <property type="entry name" value="AMP-binding_C"/>
    <property type="match status" value="1"/>
</dbReference>
<comment type="similarity">
    <text evidence="1">Belongs to the ATP-dependent AMP-binding enzyme family.</text>
</comment>
<evidence type="ECO:0000256" key="2">
    <source>
        <dbReference type="ARBA" id="ARBA00022598"/>
    </source>
</evidence>
<dbReference type="InterPro" id="IPR045851">
    <property type="entry name" value="AMP-bd_C_sf"/>
</dbReference>
<reference evidence="5" key="1">
    <citation type="submission" date="2016-04" db="EMBL/GenBank/DDBJ databases">
        <authorList>
            <person name="Evans L.H."/>
            <person name="Alamgir A."/>
            <person name="Owens N."/>
            <person name="Weber N.D."/>
            <person name="Virtaneva K."/>
            <person name="Barbian K."/>
            <person name="Babar A."/>
            <person name="Rosenke K."/>
        </authorList>
    </citation>
    <scope>NUCLEOTIDE SEQUENCE</scope>
    <source>
        <strain evidence="5">86</strain>
    </source>
</reference>
<keyword evidence="2" id="KW-0436">Ligase</keyword>
<feature type="domain" description="AMP-binding enzyme C-terminal" evidence="4">
    <location>
        <begin position="337"/>
        <end position="412"/>
    </location>
</feature>
<dbReference type="InterPro" id="IPR000873">
    <property type="entry name" value="AMP-dep_synth/lig_dom"/>
</dbReference>
<dbReference type="GO" id="GO:0031956">
    <property type="term" value="F:medium-chain fatty acid-CoA ligase activity"/>
    <property type="evidence" value="ECO:0007669"/>
    <property type="project" value="TreeGrafter"/>
</dbReference>
<organism evidence="5">
    <name type="scientific">uncultured delta proteobacterium</name>
    <dbReference type="NCBI Taxonomy" id="34034"/>
    <lineage>
        <taxon>Bacteria</taxon>
        <taxon>Deltaproteobacteria</taxon>
        <taxon>environmental samples</taxon>
    </lineage>
</organism>
<evidence type="ECO:0000313" key="5">
    <source>
        <dbReference type="EMBL" id="SBV98184.1"/>
    </source>
</evidence>
<dbReference type="Gene3D" id="3.40.50.12780">
    <property type="entry name" value="N-terminal domain of ligase-like"/>
    <property type="match status" value="1"/>
</dbReference>
<dbReference type="PANTHER" id="PTHR43201">
    <property type="entry name" value="ACYL-COA SYNTHETASE"/>
    <property type="match status" value="1"/>
</dbReference>
<evidence type="ECO:0000259" key="4">
    <source>
        <dbReference type="Pfam" id="PF13193"/>
    </source>
</evidence>
<dbReference type="Gene3D" id="3.30.300.30">
    <property type="match status" value="1"/>
</dbReference>
<dbReference type="InterPro" id="IPR025110">
    <property type="entry name" value="AMP-bd_C"/>
</dbReference>
<accession>A0A212JFI1</accession>
<dbReference type="GO" id="GO:0006631">
    <property type="term" value="P:fatty acid metabolic process"/>
    <property type="evidence" value="ECO:0007669"/>
    <property type="project" value="TreeGrafter"/>
</dbReference>